<protein>
    <recommendedName>
        <fullName evidence="12">Aminopeptidase</fullName>
        <ecNumber evidence="12">3.4.11.-</ecNumber>
    </recommendedName>
</protein>
<dbReference type="Pfam" id="PF11838">
    <property type="entry name" value="ERAP1_C"/>
    <property type="match status" value="1"/>
</dbReference>
<feature type="binding site" evidence="10">
    <location>
        <position position="342"/>
    </location>
    <ligand>
        <name>Zn(2+)</name>
        <dbReference type="ChEBI" id="CHEBI:29105"/>
        <note>catalytic</note>
    </ligand>
</feature>
<dbReference type="PANTHER" id="PTHR11533:SF174">
    <property type="entry name" value="PUROMYCIN-SENSITIVE AMINOPEPTIDASE-RELATED"/>
    <property type="match status" value="1"/>
</dbReference>
<evidence type="ECO:0000259" key="14">
    <source>
        <dbReference type="Pfam" id="PF01433"/>
    </source>
</evidence>
<evidence type="ECO:0000256" key="7">
    <source>
        <dbReference type="ARBA" id="ARBA00022833"/>
    </source>
</evidence>
<keyword evidence="7 10" id="KW-0862">Zinc</keyword>
<dbReference type="RefSeq" id="WP_189405543.1">
    <property type="nucleotide sequence ID" value="NZ_BMXP01000003.1"/>
</dbReference>
<feature type="domain" description="Peptidase M1 membrane alanine aminopeptidase" evidence="14">
    <location>
        <begin position="268"/>
        <end position="472"/>
    </location>
</feature>
<dbReference type="InterPro" id="IPR042097">
    <property type="entry name" value="Aminopeptidase_N-like_N_sf"/>
</dbReference>
<evidence type="ECO:0000256" key="13">
    <source>
        <dbReference type="SAM" id="SignalP"/>
    </source>
</evidence>
<evidence type="ECO:0000259" key="16">
    <source>
        <dbReference type="Pfam" id="PF17900"/>
    </source>
</evidence>
<keyword evidence="4 12" id="KW-0645">Protease</keyword>
<keyword evidence="18" id="KW-1185">Reference proteome</keyword>
<feature type="domain" description="Aminopeptidase N-like N-terminal" evidence="16">
    <location>
        <begin position="49"/>
        <end position="225"/>
    </location>
</feature>
<evidence type="ECO:0000256" key="1">
    <source>
        <dbReference type="ARBA" id="ARBA00000098"/>
    </source>
</evidence>
<dbReference type="GO" id="GO:0005737">
    <property type="term" value="C:cytoplasm"/>
    <property type="evidence" value="ECO:0007669"/>
    <property type="project" value="TreeGrafter"/>
</dbReference>
<feature type="chain" id="PRO_5037709511" description="Aminopeptidase" evidence="13">
    <location>
        <begin position="22"/>
        <end position="893"/>
    </location>
</feature>
<evidence type="ECO:0000313" key="17">
    <source>
        <dbReference type="EMBL" id="GGW84648.1"/>
    </source>
</evidence>
<dbReference type="InterPro" id="IPR034016">
    <property type="entry name" value="M1_APN-typ"/>
</dbReference>
<dbReference type="Pfam" id="PF17900">
    <property type="entry name" value="Peptidase_M1_N"/>
    <property type="match status" value="1"/>
</dbReference>
<keyword evidence="6 12" id="KW-0378">Hydrolase</keyword>
<keyword evidence="3 12" id="KW-0031">Aminopeptidase</keyword>
<evidence type="ECO:0000259" key="15">
    <source>
        <dbReference type="Pfam" id="PF11838"/>
    </source>
</evidence>
<dbReference type="GO" id="GO:0042277">
    <property type="term" value="F:peptide binding"/>
    <property type="evidence" value="ECO:0007669"/>
    <property type="project" value="TreeGrafter"/>
</dbReference>
<dbReference type="SUPFAM" id="SSF63737">
    <property type="entry name" value="Leukotriene A4 hydrolase N-terminal domain"/>
    <property type="match status" value="1"/>
</dbReference>
<feature type="domain" description="ERAP1-like C-terminal" evidence="15">
    <location>
        <begin position="566"/>
        <end position="873"/>
    </location>
</feature>
<comment type="caution">
    <text evidence="17">The sequence shown here is derived from an EMBL/GenBank/DDBJ whole genome shotgun (WGS) entry which is preliminary data.</text>
</comment>
<feature type="site" description="Transition state stabilizer" evidence="11">
    <location>
        <position position="423"/>
    </location>
</feature>
<evidence type="ECO:0000256" key="2">
    <source>
        <dbReference type="ARBA" id="ARBA00010136"/>
    </source>
</evidence>
<dbReference type="GO" id="GO:0006508">
    <property type="term" value="P:proteolysis"/>
    <property type="evidence" value="ECO:0007669"/>
    <property type="project" value="UniProtKB-KW"/>
</dbReference>
<evidence type="ECO:0000313" key="18">
    <source>
        <dbReference type="Proteomes" id="UP000631300"/>
    </source>
</evidence>
<dbReference type="Gene3D" id="1.10.390.10">
    <property type="entry name" value="Neutral Protease Domain 2"/>
    <property type="match status" value="1"/>
</dbReference>
<dbReference type="InterPro" id="IPR027268">
    <property type="entry name" value="Peptidase_M4/M1_CTD_sf"/>
</dbReference>
<name>A0A918JK98_9ALTE</name>
<proteinExistence type="inferred from homology"/>
<evidence type="ECO:0000256" key="9">
    <source>
        <dbReference type="PIRSR" id="PIRSR634016-1"/>
    </source>
</evidence>
<dbReference type="GO" id="GO:0016285">
    <property type="term" value="F:alanyl aminopeptidase activity"/>
    <property type="evidence" value="ECO:0007669"/>
    <property type="project" value="UniProtKB-EC"/>
</dbReference>
<dbReference type="GO" id="GO:0043171">
    <property type="term" value="P:peptide catabolic process"/>
    <property type="evidence" value="ECO:0007669"/>
    <property type="project" value="TreeGrafter"/>
</dbReference>
<gene>
    <name evidence="17" type="primary">pepN</name>
    <name evidence="17" type="ORF">GCM10007391_17990</name>
</gene>
<dbReference type="SUPFAM" id="SSF55486">
    <property type="entry name" value="Metalloproteases ('zincins'), catalytic domain"/>
    <property type="match status" value="1"/>
</dbReference>
<evidence type="ECO:0000256" key="6">
    <source>
        <dbReference type="ARBA" id="ARBA00022801"/>
    </source>
</evidence>
<reference evidence="17" key="1">
    <citation type="journal article" date="2014" name="Int. J. Syst. Evol. Microbiol.">
        <title>Complete genome sequence of Corynebacterium casei LMG S-19264T (=DSM 44701T), isolated from a smear-ripened cheese.</title>
        <authorList>
            <consortium name="US DOE Joint Genome Institute (JGI-PGF)"/>
            <person name="Walter F."/>
            <person name="Albersmeier A."/>
            <person name="Kalinowski J."/>
            <person name="Ruckert C."/>
        </authorList>
    </citation>
    <scope>NUCLEOTIDE SEQUENCE</scope>
    <source>
        <strain evidence="17">KCTC 22164</strain>
    </source>
</reference>
<evidence type="ECO:0000256" key="3">
    <source>
        <dbReference type="ARBA" id="ARBA00022438"/>
    </source>
</evidence>
<reference evidence="17" key="2">
    <citation type="submission" date="2020-09" db="EMBL/GenBank/DDBJ databases">
        <authorList>
            <person name="Sun Q."/>
            <person name="Kim S."/>
        </authorList>
    </citation>
    <scope>NUCLEOTIDE SEQUENCE</scope>
    <source>
        <strain evidence="17">KCTC 22164</strain>
    </source>
</reference>
<dbReference type="InterPro" id="IPR024571">
    <property type="entry name" value="ERAP1-like_C_dom"/>
</dbReference>
<comment type="cofactor">
    <cofactor evidence="10 12">
        <name>Zn(2+)</name>
        <dbReference type="ChEBI" id="CHEBI:29105"/>
    </cofactor>
    <text evidence="10 12">Binds 1 zinc ion per subunit.</text>
</comment>
<dbReference type="EMBL" id="BMXP01000003">
    <property type="protein sequence ID" value="GGW84648.1"/>
    <property type="molecule type" value="Genomic_DNA"/>
</dbReference>
<dbReference type="Pfam" id="PF01433">
    <property type="entry name" value="Peptidase_M1"/>
    <property type="match status" value="1"/>
</dbReference>
<dbReference type="EC" id="3.4.11.-" evidence="12"/>
<dbReference type="Gene3D" id="1.25.50.20">
    <property type="match status" value="1"/>
</dbReference>
<dbReference type="GO" id="GO:0070006">
    <property type="term" value="F:metalloaminopeptidase activity"/>
    <property type="evidence" value="ECO:0007669"/>
    <property type="project" value="TreeGrafter"/>
</dbReference>
<dbReference type="InterPro" id="IPR045357">
    <property type="entry name" value="Aminopeptidase_N-like_N"/>
</dbReference>
<feature type="active site" description="Proton acceptor" evidence="9">
    <location>
        <position position="339"/>
    </location>
</feature>
<feature type="binding site" evidence="10">
    <location>
        <position position="361"/>
    </location>
    <ligand>
        <name>Zn(2+)</name>
        <dbReference type="ChEBI" id="CHEBI:29105"/>
        <note>catalytic</note>
    </ligand>
</feature>
<dbReference type="Gene3D" id="2.60.40.1730">
    <property type="entry name" value="tricorn interacting facor f3 domain"/>
    <property type="match status" value="1"/>
</dbReference>
<accession>A0A918JK98</accession>
<comment type="similarity">
    <text evidence="2 12">Belongs to the peptidase M1 family.</text>
</comment>
<evidence type="ECO:0000256" key="10">
    <source>
        <dbReference type="PIRSR" id="PIRSR634016-3"/>
    </source>
</evidence>
<dbReference type="Proteomes" id="UP000631300">
    <property type="component" value="Unassembled WGS sequence"/>
</dbReference>
<dbReference type="PRINTS" id="PR00756">
    <property type="entry name" value="ALADIPTASE"/>
</dbReference>
<evidence type="ECO:0000256" key="8">
    <source>
        <dbReference type="ARBA" id="ARBA00023049"/>
    </source>
</evidence>
<sequence>MKKRCLTLIMLLCAAFLPGCAQHERQTMPIAQQPATVAPDGQLSDIAIPTAYQLDFTIDPSKDRFSGYTQITIDLNNISEYVWLHGKDLDVSSSHAITAAGKKVEATYQQVLPSGVARLDFAEPVPAGKVELHLSYTAAISEQPKALFKAVRGGHAYTATQFQTISAREVFPGFDEPRFKQPFTLTITSPDTMTAIANTPVVKQVQQDNNIVHHFATTAPLPTYLVAFAVGPYDLANADRLPANTIREKSLPLRGVVAQGLKDNIRFGLTNTQPILESLERYFGSGYPYQKLDLIVPPLSLGYAMENPGAVVYDEYLMLMDSQAPLEQKRSHTLVHAHELAHMWFGNLVTPQWWDDLWLNESFATWMAYKTANQVWPEGEFERSLLSGALKIMEKDSQDNAQKIREPVQANDQIAYALSAIAYHKGAGVLNMLEKFAGEQSFRDGVQTHIRRYAHQNADAHQFMQSVSDGSNIPELVPVFTSFITQPGVPLLDVSLSCKPNQPATVTLNQSRYAPVGSEIDTRQRWTLPVCLAHDDEQTCTIIDSPTATVALEQQGCPDYVHPNASQGYYRFSMGEADWRALLSHATQLPADQALIAVDSLTAAFKAGTVSASTWLHGMEVLATHSAWDVTDLVAEQFETVSSSLLDAETMSAASQKSLALFRPVYARVKSQDTVAATLLGSDLQHHLLTFSKDPALRQPLQEQAKSLIASIDQNKEQDIDVSTRATVLRVGVSDLGTAFFNKLLTVSQTTQDPALRADAIIALASTDDPMLSKTLLGLAIDGTYKGYDAFDIIDRQISNKETREATYTWLKENVDAVFKLFPKSDRGPAFPHFGRHFCSTQKAEDWQQFVESHAASLSGYERSLAKAVEKIKQCAAMKQKLAAPLSQALTAP</sequence>
<dbReference type="AlphaFoldDB" id="A0A918JK98"/>
<dbReference type="InterPro" id="IPR014782">
    <property type="entry name" value="Peptidase_M1_dom"/>
</dbReference>
<feature type="signal peptide" evidence="13">
    <location>
        <begin position="1"/>
        <end position="21"/>
    </location>
</feature>
<dbReference type="InterPro" id="IPR050344">
    <property type="entry name" value="Peptidase_M1_aminopeptidases"/>
</dbReference>
<dbReference type="InterPro" id="IPR001930">
    <property type="entry name" value="Peptidase_M1"/>
</dbReference>
<organism evidence="17 18">
    <name type="scientific">Alteromonas halophila</name>
    <dbReference type="NCBI Taxonomy" id="516698"/>
    <lineage>
        <taxon>Bacteria</taxon>
        <taxon>Pseudomonadati</taxon>
        <taxon>Pseudomonadota</taxon>
        <taxon>Gammaproteobacteria</taxon>
        <taxon>Alteromonadales</taxon>
        <taxon>Alteromonadaceae</taxon>
        <taxon>Alteromonas/Salinimonas group</taxon>
        <taxon>Alteromonas</taxon>
    </lineage>
</organism>
<evidence type="ECO:0000256" key="12">
    <source>
        <dbReference type="RuleBase" id="RU364040"/>
    </source>
</evidence>
<comment type="catalytic activity">
    <reaction evidence="1">
        <text>Release of an N-terminal amino acid, Xaa-|-Yaa- from a peptide, amide or arylamide. Xaa is preferably Ala, but may be most amino acids including Pro (slow action). When a terminal hydrophobic residue is followed by a prolyl residue, the two may be released as an intact Xaa-Pro dipeptide.</text>
        <dbReference type="EC" id="3.4.11.2"/>
    </reaction>
</comment>
<dbReference type="CDD" id="cd09601">
    <property type="entry name" value="M1_APN-Q_like"/>
    <property type="match status" value="1"/>
</dbReference>
<feature type="binding site" evidence="10">
    <location>
        <position position="338"/>
    </location>
    <ligand>
        <name>Zn(2+)</name>
        <dbReference type="ChEBI" id="CHEBI:29105"/>
        <note>catalytic</note>
    </ligand>
</feature>
<dbReference type="PANTHER" id="PTHR11533">
    <property type="entry name" value="PROTEASE M1 ZINC METALLOPROTEASE"/>
    <property type="match status" value="1"/>
</dbReference>
<evidence type="ECO:0000256" key="11">
    <source>
        <dbReference type="PIRSR" id="PIRSR634016-4"/>
    </source>
</evidence>
<dbReference type="GO" id="GO:0008270">
    <property type="term" value="F:zinc ion binding"/>
    <property type="evidence" value="ECO:0007669"/>
    <property type="project" value="UniProtKB-UniRule"/>
</dbReference>
<dbReference type="GO" id="GO:0016020">
    <property type="term" value="C:membrane"/>
    <property type="evidence" value="ECO:0007669"/>
    <property type="project" value="TreeGrafter"/>
</dbReference>
<dbReference type="GO" id="GO:0005615">
    <property type="term" value="C:extracellular space"/>
    <property type="evidence" value="ECO:0007669"/>
    <property type="project" value="TreeGrafter"/>
</dbReference>
<keyword evidence="5 10" id="KW-0479">Metal-binding</keyword>
<keyword evidence="8 12" id="KW-0482">Metalloprotease</keyword>
<keyword evidence="13" id="KW-0732">Signal</keyword>
<evidence type="ECO:0000256" key="5">
    <source>
        <dbReference type="ARBA" id="ARBA00022723"/>
    </source>
</evidence>
<evidence type="ECO:0000256" key="4">
    <source>
        <dbReference type="ARBA" id="ARBA00022670"/>
    </source>
</evidence>